<evidence type="ECO:0000313" key="2">
    <source>
        <dbReference type="EMBL" id="GJJ79138.1"/>
    </source>
</evidence>
<reference evidence="2" key="2">
    <citation type="journal article" date="2022" name="Microbiol. Resour. Announc.">
        <title>Whole-Genome Sequence of Entomortierella parvispora E1425, a Mucoromycotan Fungus Associated with Burkholderiaceae-Related Endosymbiotic Bacteria.</title>
        <authorList>
            <person name="Herlambang A."/>
            <person name="Guo Y."/>
            <person name="Takashima Y."/>
            <person name="Narisawa K."/>
            <person name="Ohta H."/>
            <person name="Nishizawa T."/>
        </authorList>
    </citation>
    <scope>NUCLEOTIDE SEQUENCE</scope>
    <source>
        <strain evidence="2">E1425</strain>
    </source>
</reference>
<sequence>MLYFSKDARIKEDPRVRIHRILLLFSLALFAFDIYNVVQATHLACFTVLDPLLQGFATLVPDFALALVYLAQLKRHAQNRQELAAQKKPYFWFSFGNILWRLVLLAVFWFWPFKEMAMTREITYQSLEYNNCSTGSEIESVDGRSVIVSFGGLTVAKDLIPFLKVTRVRTSIGFAMGALMLVEMALSVVARFSKVRVELRKAKDLKAAAQSERALEEAASSAAVTGADITRSSSTVVDNIELGSRRV</sequence>
<feature type="transmembrane region" description="Helical" evidence="1">
    <location>
        <begin position="21"/>
        <end position="40"/>
    </location>
</feature>
<dbReference type="OrthoDB" id="10555272at2759"/>
<feature type="transmembrane region" description="Helical" evidence="1">
    <location>
        <begin position="90"/>
        <end position="111"/>
    </location>
</feature>
<dbReference type="Proteomes" id="UP000827284">
    <property type="component" value="Unassembled WGS sequence"/>
</dbReference>
<evidence type="ECO:0000256" key="1">
    <source>
        <dbReference type="SAM" id="Phobius"/>
    </source>
</evidence>
<proteinExistence type="predicted"/>
<gene>
    <name evidence="2" type="ORF">EMPS_11497</name>
</gene>
<accession>A0A9P3HMJ8</accession>
<feature type="transmembrane region" description="Helical" evidence="1">
    <location>
        <begin position="172"/>
        <end position="193"/>
    </location>
</feature>
<keyword evidence="1" id="KW-0472">Membrane</keyword>
<protein>
    <submittedName>
        <fullName evidence="2">Uncharacterized protein</fullName>
    </submittedName>
</protein>
<organism evidence="2 3">
    <name type="scientific">Entomortierella parvispora</name>
    <dbReference type="NCBI Taxonomy" id="205924"/>
    <lineage>
        <taxon>Eukaryota</taxon>
        <taxon>Fungi</taxon>
        <taxon>Fungi incertae sedis</taxon>
        <taxon>Mucoromycota</taxon>
        <taxon>Mortierellomycotina</taxon>
        <taxon>Mortierellomycetes</taxon>
        <taxon>Mortierellales</taxon>
        <taxon>Mortierellaceae</taxon>
        <taxon>Entomortierella</taxon>
    </lineage>
</organism>
<comment type="caution">
    <text evidence="2">The sequence shown here is derived from an EMBL/GenBank/DDBJ whole genome shotgun (WGS) entry which is preliminary data.</text>
</comment>
<evidence type="ECO:0000313" key="3">
    <source>
        <dbReference type="Proteomes" id="UP000827284"/>
    </source>
</evidence>
<dbReference type="AlphaFoldDB" id="A0A9P3HMJ8"/>
<reference evidence="2" key="1">
    <citation type="submission" date="2021-11" db="EMBL/GenBank/DDBJ databases">
        <authorList>
            <person name="Herlambang A."/>
            <person name="Guo Y."/>
            <person name="Takashima Y."/>
            <person name="Nishizawa T."/>
        </authorList>
    </citation>
    <scope>NUCLEOTIDE SEQUENCE</scope>
    <source>
        <strain evidence="2">E1425</strain>
    </source>
</reference>
<keyword evidence="1" id="KW-1133">Transmembrane helix</keyword>
<keyword evidence="1" id="KW-0812">Transmembrane</keyword>
<keyword evidence="3" id="KW-1185">Reference proteome</keyword>
<feature type="transmembrane region" description="Helical" evidence="1">
    <location>
        <begin position="52"/>
        <end position="70"/>
    </location>
</feature>
<name>A0A9P3HMJ8_9FUNG</name>
<dbReference type="EMBL" id="BQFW01000015">
    <property type="protein sequence ID" value="GJJ79138.1"/>
    <property type="molecule type" value="Genomic_DNA"/>
</dbReference>